<organism evidence="2 3">
    <name type="scientific">Channa striata</name>
    <name type="common">Snakehead murrel</name>
    <name type="synonym">Ophicephalus striatus</name>
    <dbReference type="NCBI Taxonomy" id="64152"/>
    <lineage>
        <taxon>Eukaryota</taxon>
        <taxon>Metazoa</taxon>
        <taxon>Chordata</taxon>
        <taxon>Craniata</taxon>
        <taxon>Vertebrata</taxon>
        <taxon>Euteleostomi</taxon>
        <taxon>Actinopterygii</taxon>
        <taxon>Neopterygii</taxon>
        <taxon>Teleostei</taxon>
        <taxon>Neoteleostei</taxon>
        <taxon>Acanthomorphata</taxon>
        <taxon>Anabantaria</taxon>
        <taxon>Anabantiformes</taxon>
        <taxon>Channoidei</taxon>
        <taxon>Channidae</taxon>
        <taxon>Channa</taxon>
    </lineage>
</organism>
<dbReference type="AlphaFoldDB" id="A0AA88MSI0"/>
<dbReference type="Proteomes" id="UP001187415">
    <property type="component" value="Unassembled WGS sequence"/>
</dbReference>
<reference evidence="2" key="1">
    <citation type="submission" date="2023-07" db="EMBL/GenBank/DDBJ databases">
        <title>Chromosome-level Genome Assembly of Striped Snakehead (Channa striata).</title>
        <authorList>
            <person name="Liu H."/>
        </authorList>
    </citation>
    <scope>NUCLEOTIDE SEQUENCE</scope>
    <source>
        <strain evidence="2">Gz</strain>
        <tissue evidence="2">Muscle</tissue>
    </source>
</reference>
<keyword evidence="3" id="KW-1185">Reference proteome</keyword>
<feature type="compositionally biased region" description="Basic and acidic residues" evidence="1">
    <location>
        <begin position="37"/>
        <end position="60"/>
    </location>
</feature>
<name>A0AA88MSI0_CHASR</name>
<comment type="caution">
    <text evidence="2">The sequence shown here is derived from an EMBL/GenBank/DDBJ whole genome shotgun (WGS) entry which is preliminary data.</text>
</comment>
<evidence type="ECO:0000313" key="3">
    <source>
        <dbReference type="Proteomes" id="UP001187415"/>
    </source>
</evidence>
<evidence type="ECO:0000313" key="2">
    <source>
        <dbReference type="EMBL" id="KAK2842614.1"/>
    </source>
</evidence>
<dbReference type="EMBL" id="JAUPFM010000009">
    <property type="protein sequence ID" value="KAK2842614.1"/>
    <property type="molecule type" value="Genomic_DNA"/>
</dbReference>
<gene>
    <name evidence="2" type="ORF">Q5P01_012814</name>
</gene>
<protein>
    <submittedName>
        <fullName evidence="2">Uncharacterized protein</fullName>
    </submittedName>
</protein>
<evidence type="ECO:0000256" key="1">
    <source>
        <dbReference type="SAM" id="MobiDB-lite"/>
    </source>
</evidence>
<proteinExistence type="predicted"/>
<feature type="region of interest" description="Disordered" evidence="1">
    <location>
        <begin position="27"/>
        <end position="131"/>
    </location>
</feature>
<accession>A0AA88MSI0</accession>
<sequence length="131" mass="14337">MFRIEQDFKHRWVRSLHTRHPLLTRSVVKVSQASSSGERRRGSAGGRRRDSSSPDYDRATETGSYLPRSRGDLSGRIRGAGCYARRRVPAVKPEVSEPEAHSPPASSSSEKRGFKAGTLDGAARRGGVGMS</sequence>